<gene>
    <name evidence="6" type="ORF">DI533_18010</name>
</gene>
<evidence type="ECO:0000256" key="1">
    <source>
        <dbReference type="ARBA" id="ARBA00001946"/>
    </source>
</evidence>
<evidence type="ECO:0000313" key="7">
    <source>
        <dbReference type="Proteomes" id="UP000248975"/>
    </source>
</evidence>
<reference evidence="6 7" key="1">
    <citation type="submission" date="2017-08" db="EMBL/GenBank/DDBJ databases">
        <title>Infants hospitalized years apart are colonized by the same room-sourced microbial strains.</title>
        <authorList>
            <person name="Brooks B."/>
            <person name="Olm M.R."/>
            <person name="Firek B.A."/>
            <person name="Baker R."/>
            <person name="Thomas B.C."/>
            <person name="Morowitz M.J."/>
            <person name="Banfield J.F."/>
        </authorList>
    </citation>
    <scope>NUCLEOTIDE SEQUENCE [LARGE SCALE GENOMIC DNA]</scope>
    <source>
        <strain evidence="6">S2_003_000_R2_11</strain>
    </source>
</reference>
<dbReference type="GO" id="GO:0004356">
    <property type="term" value="F:glutamine synthetase activity"/>
    <property type="evidence" value="ECO:0007669"/>
    <property type="project" value="InterPro"/>
</dbReference>
<keyword evidence="2" id="KW-0436">Ligase</keyword>
<dbReference type="PROSITE" id="PS51987">
    <property type="entry name" value="GS_CATALYTIC"/>
    <property type="match status" value="1"/>
</dbReference>
<organism evidence="6 7">
    <name type="scientific">Cereibacter sphaeroides</name>
    <name type="common">Rhodobacter sphaeroides</name>
    <dbReference type="NCBI Taxonomy" id="1063"/>
    <lineage>
        <taxon>Bacteria</taxon>
        <taxon>Pseudomonadati</taxon>
        <taxon>Pseudomonadota</taxon>
        <taxon>Alphaproteobacteria</taxon>
        <taxon>Rhodobacterales</taxon>
        <taxon>Paracoccaceae</taxon>
        <taxon>Cereibacter</taxon>
    </lineage>
</organism>
<comment type="caution">
    <text evidence="6">The sequence shown here is derived from an EMBL/GenBank/DDBJ whole genome shotgun (WGS) entry which is preliminary data.</text>
</comment>
<dbReference type="SMART" id="SM01230">
    <property type="entry name" value="Gln-synt_C"/>
    <property type="match status" value="1"/>
</dbReference>
<comment type="cofactor">
    <cofactor evidence="1">
        <name>Mg(2+)</name>
        <dbReference type="ChEBI" id="CHEBI:18420"/>
    </cofactor>
</comment>
<dbReference type="InterPro" id="IPR036651">
    <property type="entry name" value="Gln_synt_N_sf"/>
</dbReference>
<evidence type="ECO:0000259" key="5">
    <source>
        <dbReference type="PROSITE" id="PS51987"/>
    </source>
</evidence>
<dbReference type="GO" id="GO:0006542">
    <property type="term" value="P:glutamine biosynthetic process"/>
    <property type="evidence" value="ECO:0007669"/>
    <property type="project" value="InterPro"/>
</dbReference>
<dbReference type="InterPro" id="IPR014746">
    <property type="entry name" value="Gln_synth/guanido_kin_cat_dom"/>
</dbReference>
<evidence type="ECO:0000313" key="6">
    <source>
        <dbReference type="EMBL" id="PZQ95924.1"/>
    </source>
</evidence>
<accession>A0A2W5S790</accession>
<sequence>MGWVRHASTGRHLVGGRVWRPRGMSDTGITYLLWHDLVGVTRTRGVPSRDIERRYGSGLGWARAGQALTAFGNIVDNSWGPMDEVRQIPDRAAHFTIPGKGDLPDFNAVICNSMAEPGMPWACCGRSFLASALAELETETGLTIFASFEHEYSLTGRDFVPSSPFSIAAARQKNDYLTELEAALTTAGVTTYTLEPEYGSGQYEVACAPEMGMRAADACLIARETIREISRRYGLQASFTPKPARDAVGNGAHIHLSLVQPDGKNITWDAKGPMELSEVAAQFSAGILDHLDALLAITAPSPVSYFRLGPHHWSTGYRAIGLQNREAALRITPGVGGEDARRKGHNIEYRPCDGVASPYLVLGALVRAGLDGIRRGLSCPPGVTEDPADMSEEARQAAGIKALNTSLAASLDALLADKTACNWFGQEMLEVYIALKRWEVAAAAEWGEDTTFARYRDAY</sequence>
<dbReference type="Pfam" id="PF00120">
    <property type="entry name" value="Gln-synt_C"/>
    <property type="match status" value="1"/>
</dbReference>
<dbReference type="EMBL" id="QFQS01000005">
    <property type="protein sequence ID" value="PZQ95924.1"/>
    <property type="molecule type" value="Genomic_DNA"/>
</dbReference>
<evidence type="ECO:0000256" key="4">
    <source>
        <dbReference type="RuleBase" id="RU000384"/>
    </source>
</evidence>
<protein>
    <submittedName>
        <fullName evidence="6">Glutamine synthetase</fullName>
    </submittedName>
</protein>
<dbReference type="Gene3D" id="3.30.590.10">
    <property type="entry name" value="Glutamine synthetase/guanido kinase, catalytic domain"/>
    <property type="match status" value="1"/>
</dbReference>
<comment type="similarity">
    <text evidence="3 4">Belongs to the glutamine synthetase family.</text>
</comment>
<evidence type="ECO:0000256" key="3">
    <source>
        <dbReference type="PROSITE-ProRule" id="PRU01331"/>
    </source>
</evidence>
<proteinExistence type="inferred from homology"/>
<evidence type="ECO:0000256" key="2">
    <source>
        <dbReference type="ARBA" id="ARBA00022598"/>
    </source>
</evidence>
<dbReference type="PANTHER" id="PTHR43785">
    <property type="entry name" value="GAMMA-GLUTAMYLPUTRESCINE SYNTHETASE"/>
    <property type="match status" value="1"/>
</dbReference>
<name>A0A2W5S790_CERSP</name>
<dbReference type="Gene3D" id="3.10.20.70">
    <property type="entry name" value="Glutamine synthetase, N-terminal domain"/>
    <property type="match status" value="1"/>
</dbReference>
<feature type="domain" description="GS catalytic" evidence="5">
    <location>
        <begin position="125"/>
        <end position="459"/>
    </location>
</feature>
<dbReference type="PANTHER" id="PTHR43785:SF12">
    <property type="entry name" value="TYPE-1 GLUTAMINE SYNTHETASE 2"/>
    <property type="match status" value="1"/>
</dbReference>
<dbReference type="Proteomes" id="UP000248975">
    <property type="component" value="Unassembled WGS sequence"/>
</dbReference>
<dbReference type="SUPFAM" id="SSF55931">
    <property type="entry name" value="Glutamine synthetase/guanido kinase"/>
    <property type="match status" value="1"/>
</dbReference>
<dbReference type="InterPro" id="IPR008146">
    <property type="entry name" value="Gln_synth_cat_dom"/>
</dbReference>
<dbReference type="AlphaFoldDB" id="A0A2W5S790"/>